<comment type="caution">
    <text evidence="2">The sequence shown here is derived from an EMBL/GenBank/DDBJ whole genome shotgun (WGS) entry which is preliminary data.</text>
</comment>
<gene>
    <name evidence="2" type="ORF">TCAL_16848</name>
</gene>
<reference evidence="2 3" key="1">
    <citation type="journal article" date="2018" name="Nat. Ecol. Evol.">
        <title>Genomic signatures of mitonuclear coevolution across populations of Tigriopus californicus.</title>
        <authorList>
            <person name="Barreto F.S."/>
            <person name="Watson E.T."/>
            <person name="Lima T.G."/>
            <person name="Willett C.S."/>
            <person name="Edmands S."/>
            <person name="Li W."/>
            <person name="Burton R.S."/>
        </authorList>
    </citation>
    <scope>NUCLEOTIDE SEQUENCE [LARGE SCALE GENOMIC DNA]</scope>
    <source>
        <strain evidence="2 3">San Diego</strain>
    </source>
</reference>
<sequence length="70" mass="7296">MSITVSSYHLEHSISNGQQRHIEGSAAQIKDQDILLAGTLVIIEAIGDSSGRRASTSAASNTGSENAGRE</sequence>
<name>A0A553PDX6_TIGCA</name>
<accession>A0A553PDX6</accession>
<protein>
    <submittedName>
        <fullName evidence="2">Uncharacterized protein</fullName>
    </submittedName>
</protein>
<evidence type="ECO:0000313" key="3">
    <source>
        <dbReference type="Proteomes" id="UP000318571"/>
    </source>
</evidence>
<keyword evidence="3" id="KW-1185">Reference proteome</keyword>
<evidence type="ECO:0000313" key="2">
    <source>
        <dbReference type="EMBL" id="TRY75886.1"/>
    </source>
</evidence>
<dbReference type="Proteomes" id="UP000318571">
    <property type="component" value="Chromosome 2"/>
</dbReference>
<feature type="compositionally biased region" description="Low complexity" evidence="1">
    <location>
        <begin position="52"/>
        <end position="70"/>
    </location>
</feature>
<dbReference type="InterPro" id="IPR019651">
    <property type="entry name" value="Glutamate_DH_NAD-spec"/>
</dbReference>
<dbReference type="Pfam" id="PF10712">
    <property type="entry name" value="NAD-GH"/>
    <property type="match status" value="1"/>
</dbReference>
<feature type="region of interest" description="Disordered" evidence="1">
    <location>
        <begin position="49"/>
        <end position="70"/>
    </location>
</feature>
<evidence type="ECO:0000256" key="1">
    <source>
        <dbReference type="SAM" id="MobiDB-lite"/>
    </source>
</evidence>
<dbReference type="AlphaFoldDB" id="A0A553PDX6"/>
<proteinExistence type="predicted"/>
<organism evidence="2 3">
    <name type="scientific">Tigriopus californicus</name>
    <name type="common">Marine copepod</name>
    <dbReference type="NCBI Taxonomy" id="6832"/>
    <lineage>
        <taxon>Eukaryota</taxon>
        <taxon>Metazoa</taxon>
        <taxon>Ecdysozoa</taxon>
        <taxon>Arthropoda</taxon>
        <taxon>Crustacea</taxon>
        <taxon>Multicrustacea</taxon>
        <taxon>Hexanauplia</taxon>
        <taxon>Copepoda</taxon>
        <taxon>Harpacticoida</taxon>
        <taxon>Harpacticidae</taxon>
        <taxon>Tigriopus</taxon>
    </lineage>
</organism>
<dbReference type="EMBL" id="VCGU01000005">
    <property type="protein sequence ID" value="TRY75886.1"/>
    <property type="molecule type" value="Genomic_DNA"/>
</dbReference>